<dbReference type="Pfam" id="PF18115">
    <property type="entry name" value="Tudor_3"/>
    <property type="match status" value="1"/>
</dbReference>
<feature type="region of interest" description="Disordered" evidence="3">
    <location>
        <begin position="280"/>
        <end position="312"/>
    </location>
</feature>
<dbReference type="InParanoid" id="Q7S6P1"/>
<feature type="region of interest" description="Disordered" evidence="3">
    <location>
        <begin position="188"/>
        <end position="221"/>
    </location>
</feature>
<evidence type="ECO:0000256" key="1">
    <source>
        <dbReference type="ARBA" id="ARBA00004123"/>
    </source>
</evidence>
<dbReference type="GeneID" id="3876558"/>
<dbReference type="KEGG" id="ncr:NCU04794"/>
<dbReference type="PaxDb" id="5141-EFNCRP00000004556"/>
<dbReference type="CDD" id="cd20446">
    <property type="entry name" value="Tudor_SpSPF30-like"/>
    <property type="match status" value="1"/>
</dbReference>
<dbReference type="HOGENOM" id="CLU_069491_1_0_1"/>
<dbReference type="SMR" id="Q7S6P1"/>
<sequence>MAAQLEAERKEYETQLELVDTSLQDDPQNEELLALRTELVNCIQLLDDSLAELKSASAAVPAQNQEPLAIGIPSSSSSRKPSGQSAAAPAPAAEEPPKWSRENHPAFKKPSAAAATTTPQPEKEEAPAQVNYQVNDTVMARWLSGDKGFYPAKIVSVTGSSTAPIYTVKFKSYDTVETLRAKDIKPMAASSLSSSTTPTPGASAAAAAASSSSTGGASASAGFKRKAADSDIYPIPSSIPASSAAGAAAMVRNSDGITLSAGPELYPGALAAAAAAAAEEGKGKGDSKFDKDGKPKFKKIKANKELEKGKNKWQEFTAKGKFGKGATKKESMFRTPEGVNGRVGFTGSGQAMRKDPTRSRHIYQPNEDLD</sequence>
<gene>
    <name evidence="5" type="ORF">NCU04794</name>
</gene>
<evidence type="ECO:0000313" key="6">
    <source>
        <dbReference type="Proteomes" id="UP000001805"/>
    </source>
</evidence>
<evidence type="ECO:0000313" key="5">
    <source>
        <dbReference type="EMBL" id="EAA31184.3"/>
    </source>
</evidence>
<feature type="region of interest" description="Disordered" evidence="3">
    <location>
        <begin position="56"/>
        <end position="130"/>
    </location>
</feature>
<dbReference type="EMBL" id="CM002241">
    <property type="protein sequence ID" value="EAA31184.3"/>
    <property type="molecule type" value="Genomic_DNA"/>
</dbReference>
<dbReference type="InterPro" id="IPR002999">
    <property type="entry name" value="Tudor"/>
</dbReference>
<feature type="compositionally biased region" description="Basic and acidic residues" evidence="3">
    <location>
        <begin position="280"/>
        <end position="295"/>
    </location>
</feature>
<dbReference type="VEuPathDB" id="FungiDB:NCU04794"/>
<dbReference type="STRING" id="367110.Q7S6P1"/>
<dbReference type="OrthoDB" id="79171at2759"/>
<dbReference type="PANTHER" id="PTHR46297">
    <property type="entry name" value="ZINC FINGER CCCH-TYPE WITH G PATCH DOMAIN-CONTAINING PROTEIN"/>
    <property type="match status" value="1"/>
</dbReference>
<dbReference type="PANTHER" id="PTHR46297:SF2">
    <property type="entry name" value="TUDOR DOMAIN-CONTAINING PROTEIN"/>
    <property type="match status" value="1"/>
</dbReference>
<dbReference type="InterPro" id="IPR041297">
    <property type="entry name" value="Crb2_Tudor"/>
</dbReference>
<feature type="region of interest" description="Disordered" evidence="3">
    <location>
        <begin position="326"/>
        <end position="370"/>
    </location>
</feature>
<proteinExistence type="predicted"/>
<dbReference type="Gene3D" id="2.30.30.140">
    <property type="match status" value="1"/>
</dbReference>
<evidence type="ECO:0000256" key="3">
    <source>
        <dbReference type="SAM" id="MobiDB-lite"/>
    </source>
</evidence>
<feature type="compositionally biased region" description="Low complexity" evidence="3">
    <location>
        <begin position="74"/>
        <end position="93"/>
    </location>
</feature>
<feature type="compositionally biased region" description="Basic and acidic residues" evidence="3">
    <location>
        <begin position="95"/>
        <end position="105"/>
    </location>
</feature>
<dbReference type="SUPFAM" id="SSF63748">
    <property type="entry name" value="Tudor/PWWP/MBT"/>
    <property type="match status" value="1"/>
</dbReference>
<dbReference type="Proteomes" id="UP000001805">
    <property type="component" value="Chromosome 5, Linkage Group VI"/>
</dbReference>
<evidence type="ECO:0000259" key="4">
    <source>
        <dbReference type="SMART" id="SM00333"/>
    </source>
</evidence>
<protein>
    <recommendedName>
        <fullName evidence="4">Tudor domain-containing protein</fullName>
    </recommendedName>
</protein>
<feature type="domain" description="Tudor" evidence="4">
    <location>
        <begin position="130"/>
        <end position="192"/>
    </location>
</feature>
<comment type="subcellular location">
    <subcellularLocation>
        <location evidence="1">Nucleus</location>
    </subcellularLocation>
</comment>
<evidence type="ECO:0000256" key="2">
    <source>
        <dbReference type="ARBA" id="ARBA00023242"/>
    </source>
</evidence>
<keyword evidence="6" id="KW-1185">Reference proteome</keyword>
<feature type="compositionally biased region" description="Low complexity" evidence="3">
    <location>
        <begin position="108"/>
        <end position="120"/>
    </location>
</feature>
<dbReference type="AlphaFoldDB" id="Q7S6P1"/>
<accession>Q7S6P1</accession>
<dbReference type="RefSeq" id="XP_960420.3">
    <property type="nucleotide sequence ID" value="XM_955327.3"/>
</dbReference>
<keyword evidence="2" id="KW-0539">Nucleus</keyword>
<dbReference type="GO" id="GO:0005634">
    <property type="term" value="C:nucleus"/>
    <property type="evidence" value="ECO:0000318"/>
    <property type="project" value="GO_Central"/>
</dbReference>
<name>Q7S6P1_NEUCR</name>
<organism evidence="5 6">
    <name type="scientific">Neurospora crassa (strain ATCC 24698 / 74-OR23-1A / CBS 708.71 / DSM 1257 / FGSC 987)</name>
    <dbReference type="NCBI Taxonomy" id="367110"/>
    <lineage>
        <taxon>Eukaryota</taxon>
        <taxon>Fungi</taxon>
        <taxon>Dikarya</taxon>
        <taxon>Ascomycota</taxon>
        <taxon>Pezizomycotina</taxon>
        <taxon>Sordariomycetes</taxon>
        <taxon>Sordariomycetidae</taxon>
        <taxon>Sordariales</taxon>
        <taxon>Sordariaceae</taxon>
        <taxon>Neurospora</taxon>
    </lineage>
</organism>
<feature type="compositionally biased region" description="Basic and acidic residues" evidence="3">
    <location>
        <begin position="302"/>
        <end position="312"/>
    </location>
</feature>
<dbReference type="SMART" id="SM00333">
    <property type="entry name" value="TUDOR"/>
    <property type="match status" value="1"/>
</dbReference>
<reference evidence="5 6" key="1">
    <citation type="journal article" date="2003" name="Nature">
        <title>The genome sequence of the filamentous fungus Neurospora crassa.</title>
        <authorList>
            <person name="Galagan J.E."/>
            <person name="Calvo S.E."/>
            <person name="Borkovich K.A."/>
            <person name="Selker E.U."/>
            <person name="Read N.D."/>
            <person name="Jaffe D."/>
            <person name="FitzHugh W."/>
            <person name="Ma L.J."/>
            <person name="Smirnov S."/>
            <person name="Purcell S."/>
            <person name="Rehman B."/>
            <person name="Elkins T."/>
            <person name="Engels R."/>
            <person name="Wang S."/>
            <person name="Nielsen C.B."/>
            <person name="Butler J."/>
            <person name="Endrizzi M."/>
            <person name="Qui D."/>
            <person name="Ianakiev P."/>
            <person name="Bell-Pedersen D."/>
            <person name="Nelson M.A."/>
            <person name="Werner-Washburne M."/>
            <person name="Selitrennikoff C.P."/>
            <person name="Kinsey J.A."/>
            <person name="Braun E.L."/>
            <person name="Zelter A."/>
            <person name="Schulte U."/>
            <person name="Kothe G.O."/>
            <person name="Jedd G."/>
            <person name="Mewes W."/>
            <person name="Staben C."/>
            <person name="Marcotte E."/>
            <person name="Greenberg D."/>
            <person name="Roy A."/>
            <person name="Foley K."/>
            <person name="Naylor J."/>
            <person name="Stange-Thomann N."/>
            <person name="Barrett R."/>
            <person name="Gnerre S."/>
            <person name="Kamal M."/>
            <person name="Kamvysselis M."/>
            <person name="Mauceli E."/>
            <person name="Bielke C."/>
            <person name="Rudd S."/>
            <person name="Frishman D."/>
            <person name="Krystofova S."/>
            <person name="Rasmussen C."/>
            <person name="Metzenberg R.L."/>
            <person name="Perkins D.D."/>
            <person name="Kroken S."/>
            <person name="Cogoni C."/>
            <person name="Macino G."/>
            <person name="Catcheside D."/>
            <person name="Li W."/>
            <person name="Pratt R.J."/>
            <person name="Osmani S.A."/>
            <person name="DeSouza C.P."/>
            <person name="Glass L."/>
            <person name="Orbach M.J."/>
            <person name="Berglund J.A."/>
            <person name="Voelker R."/>
            <person name="Yarden O."/>
            <person name="Plamann M."/>
            <person name="Seiler S."/>
            <person name="Dunlap J."/>
            <person name="Radford A."/>
            <person name="Aramayo R."/>
            <person name="Natvig D.O."/>
            <person name="Alex L.A."/>
            <person name="Mannhaupt G."/>
            <person name="Ebbole D.J."/>
            <person name="Freitag M."/>
            <person name="Paulsen I."/>
            <person name="Sachs M.S."/>
            <person name="Lander E.S."/>
            <person name="Nusbaum C."/>
            <person name="Birren B."/>
        </authorList>
    </citation>
    <scope>NUCLEOTIDE SEQUENCE [LARGE SCALE GENOMIC DNA]</scope>
    <source>
        <strain evidence="6">ATCC 24698 / 74-OR23-1A / CBS 708.71 / DSM 1257 / FGSC 987</strain>
    </source>
</reference>